<dbReference type="Gene3D" id="3.20.20.70">
    <property type="entry name" value="Aldolase class I"/>
    <property type="match status" value="1"/>
</dbReference>
<dbReference type="OrthoDB" id="9807749at2"/>
<dbReference type="EMBL" id="PXYI01000013">
    <property type="protein sequence ID" value="PSJ36466.1"/>
    <property type="molecule type" value="Genomic_DNA"/>
</dbReference>
<keyword evidence="6 9" id="KW-0028">Amino-acid biosynthesis</keyword>
<name>A0A2P7QEV6_9SPHN</name>
<dbReference type="AlphaFoldDB" id="A0A2P7QEV6"/>
<dbReference type="GO" id="GO:0003949">
    <property type="term" value="F:1-(5-phosphoribosyl)-5-[(5-phosphoribosylamino)methylideneamino]imidazole-4-carboxamide isomerase activity"/>
    <property type="evidence" value="ECO:0007669"/>
    <property type="project" value="UniProtKB-UniRule"/>
</dbReference>
<dbReference type="SUPFAM" id="SSF51366">
    <property type="entry name" value="Ribulose-phoshate binding barrel"/>
    <property type="match status" value="1"/>
</dbReference>
<evidence type="ECO:0000256" key="3">
    <source>
        <dbReference type="ARBA" id="ARBA00005133"/>
    </source>
</evidence>
<sequence>MIIYPAMDLMGGRVVRLAQGRFDEATTYATEPAEALAQFAAAGASWAHVVDLDGAKAGAPVQHDLIADLARSAPLTLQVAGGFRTGEQIARMFDAGVGRVVIGSLAVKQPELVQAFLAEFGGDRITLSLDVRIVDDTPFVATVGWTEDSGRSLWDIAALYPEARHLLLTDIGRDGMLAGPNFDLLHEAGTRLPHLAIQASGGVSSLDDLKRLRTDGAIVGKALWEGRITLQEAVSLASA</sequence>
<dbReference type="HAMAP" id="MF_01014">
    <property type="entry name" value="HisA"/>
    <property type="match status" value="1"/>
</dbReference>
<evidence type="ECO:0000256" key="5">
    <source>
        <dbReference type="ARBA" id="ARBA00022490"/>
    </source>
</evidence>
<dbReference type="GO" id="GO:0000162">
    <property type="term" value="P:L-tryptophan biosynthetic process"/>
    <property type="evidence" value="ECO:0007669"/>
    <property type="project" value="TreeGrafter"/>
</dbReference>
<keyword evidence="5 9" id="KW-0963">Cytoplasm</keyword>
<dbReference type="PANTHER" id="PTHR43090:SF2">
    <property type="entry name" value="1-(5-PHOSPHORIBOSYL)-5-[(5-PHOSPHORIBOSYLAMINO)METHYLIDENEAMINO] IMIDAZOLE-4-CARBOXAMIDE ISOMERASE"/>
    <property type="match status" value="1"/>
</dbReference>
<organism evidence="11 12">
    <name type="scientific">Allosphingosinicella deserti</name>
    <dbReference type="NCBI Taxonomy" id="2116704"/>
    <lineage>
        <taxon>Bacteria</taxon>
        <taxon>Pseudomonadati</taxon>
        <taxon>Pseudomonadota</taxon>
        <taxon>Alphaproteobacteria</taxon>
        <taxon>Sphingomonadales</taxon>
        <taxon>Sphingomonadaceae</taxon>
        <taxon>Allosphingosinicella</taxon>
    </lineage>
</organism>
<evidence type="ECO:0000313" key="11">
    <source>
        <dbReference type="EMBL" id="PSJ36466.1"/>
    </source>
</evidence>
<evidence type="ECO:0000256" key="2">
    <source>
        <dbReference type="ARBA" id="ARBA00004496"/>
    </source>
</evidence>
<evidence type="ECO:0000256" key="6">
    <source>
        <dbReference type="ARBA" id="ARBA00022605"/>
    </source>
</evidence>
<dbReference type="InterPro" id="IPR006062">
    <property type="entry name" value="His_biosynth"/>
</dbReference>
<comment type="catalytic activity">
    <reaction evidence="1 9">
        <text>1-(5-phospho-beta-D-ribosyl)-5-[(5-phospho-beta-D-ribosylamino)methylideneamino]imidazole-4-carboxamide = 5-[(5-phospho-1-deoxy-D-ribulos-1-ylimino)methylamino]-1-(5-phospho-beta-D-ribosyl)imidazole-4-carboxamide</text>
        <dbReference type="Rhea" id="RHEA:15469"/>
        <dbReference type="ChEBI" id="CHEBI:58435"/>
        <dbReference type="ChEBI" id="CHEBI:58525"/>
        <dbReference type="EC" id="5.3.1.16"/>
    </reaction>
</comment>
<gene>
    <name evidence="9" type="primary">hisA</name>
    <name evidence="11" type="ORF">C7I55_25680</name>
</gene>
<evidence type="ECO:0000313" key="12">
    <source>
        <dbReference type="Proteomes" id="UP000241167"/>
    </source>
</evidence>
<dbReference type="InterPro" id="IPR044524">
    <property type="entry name" value="Isoase_HisA-like"/>
</dbReference>
<dbReference type="InterPro" id="IPR023016">
    <property type="entry name" value="HisA/PriA"/>
</dbReference>
<dbReference type="RefSeq" id="WP_106515913.1">
    <property type="nucleotide sequence ID" value="NZ_PXYI01000013.1"/>
</dbReference>
<evidence type="ECO:0000256" key="1">
    <source>
        <dbReference type="ARBA" id="ARBA00000901"/>
    </source>
</evidence>
<dbReference type="EC" id="5.3.1.16" evidence="9"/>
<evidence type="ECO:0000256" key="8">
    <source>
        <dbReference type="ARBA" id="ARBA00023235"/>
    </source>
</evidence>
<comment type="pathway">
    <text evidence="3 9">Amino-acid biosynthesis; L-histidine biosynthesis; L-histidine from 5-phospho-alpha-D-ribose 1-diphosphate: step 4/9.</text>
</comment>
<comment type="caution">
    <text evidence="11">The sequence shown here is derived from an EMBL/GenBank/DDBJ whole genome shotgun (WGS) entry which is preliminary data.</text>
</comment>
<proteinExistence type="inferred from homology"/>
<dbReference type="FunFam" id="3.20.20.70:FF:000009">
    <property type="entry name" value="1-(5-phosphoribosyl)-5-[(5-phosphoribosylamino)methylideneamino] imidazole-4-carboxamide isomerase"/>
    <property type="match status" value="1"/>
</dbReference>
<protein>
    <recommendedName>
        <fullName evidence="9">1-(5-phosphoribosyl)-5-[(5-phosphoribosylamino)methylideneamino] imidazole-4-carboxamide isomerase</fullName>
        <ecNumber evidence="9">5.3.1.16</ecNumber>
    </recommendedName>
    <alternativeName>
        <fullName evidence="9">Phosphoribosylformimino-5-aminoimidazole carboxamide ribotide isomerase</fullName>
    </alternativeName>
</protein>
<dbReference type="Pfam" id="PF00977">
    <property type="entry name" value="His_biosynth"/>
    <property type="match status" value="1"/>
</dbReference>
<keyword evidence="8 9" id="KW-0413">Isomerase</keyword>
<dbReference type="GO" id="GO:0000105">
    <property type="term" value="P:L-histidine biosynthetic process"/>
    <property type="evidence" value="ECO:0007669"/>
    <property type="project" value="UniProtKB-UniRule"/>
</dbReference>
<evidence type="ECO:0000256" key="9">
    <source>
        <dbReference type="HAMAP-Rule" id="MF_01014"/>
    </source>
</evidence>
<accession>A0A2P7QEV6</accession>
<evidence type="ECO:0000256" key="10">
    <source>
        <dbReference type="RuleBase" id="RU003657"/>
    </source>
</evidence>
<evidence type="ECO:0000256" key="7">
    <source>
        <dbReference type="ARBA" id="ARBA00023102"/>
    </source>
</evidence>
<dbReference type="PANTHER" id="PTHR43090">
    <property type="entry name" value="1-(5-PHOSPHORIBOSYL)-5-[(5-PHOSPHORIBOSYLAMINO)METHYLIDENEAMINO] IMIDAZOLE-4-CARBOXAMIDE ISOMERASE"/>
    <property type="match status" value="1"/>
</dbReference>
<dbReference type="InterPro" id="IPR013785">
    <property type="entry name" value="Aldolase_TIM"/>
</dbReference>
<dbReference type="Proteomes" id="UP000241167">
    <property type="component" value="Unassembled WGS sequence"/>
</dbReference>
<comment type="subcellular location">
    <subcellularLocation>
        <location evidence="2 9">Cytoplasm</location>
    </subcellularLocation>
</comment>
<dbReference type="CDD" id="cd04732">
    <property type="entry name" value="HisA"/>
    <property type="match status" value="1"/>
</dbReference>
<comment type="similarity">
    <text evidence="4 9 10">Belongs to the HisA/HisF family.</text>
</comment>
<dbReference type="UniPathway" id="UPA00031">
    <property type="reaction ID" value="UER00009"/>
</dbReference>
<feature type="active site" description="Proton acceptor" evidence="9">
    <location>
        <position position="8"/>
    </location>
</feature>
<evidence type="ECO:0000256" key="4">
    <source>
        <dbReference type="ARBA" id="ARBA00009667"/>
    </source>
</evidence>
<feature type="active site" description="Proton donor" evidence="9">
    <location>
        <position position="130"/>
    </location>
</feature>
<keyword evidence="12" id="KW-1185">Reference proteome</keyword>
<reference evidence="11 12" key="1">
    <citation type="submission" date="2018-03" db="EMBL/GenBank/DDBJ databases">
        <title>The draft genome of Sphingosinicella sp. GL-C-18.</title>
        <authorList>
            <person name="Liu L."/>
            <person name="Li L."/>
            <person name="Liang L."/>
            <person name="Zhang X."/>
            <person name="Wang T."/>
        </authorList>
    </citation>
    <scope>NUCLEOTIDE SEQUENCE [LARGE SCALE GENOMIC DNA]</scope>
    <source>
        <strain evidence="11 12">GL-C-18</strain>
    </source>
</reference>
<dbReference type="InterPro" id="IPR011060">
    <property type="entry name" value="RibuloseP-bd_barrel"/>
</dbReference>
<dbReference type="GO" id="GO:0005737">
    <property type="term" value="C:cytoplasm"/>
    <property type="evidence" value="ECO:0007669"/>
    <property type="project" value="UniProtKB-SubCell"/>
</dbReference>
<keyword evidence="7 9" id="KW-0368">Histidine biosynthesis</keyword>